<comment type="caution">
    <text evidence="1">The sequence shown here is derived from an EMBL/GenBank/DDBJ whole genome shotgun (WGS) entry which is preliminary data.</text>
</comment>
<accession>A0A2P4QZM1</accession>
<sequence length="67" mass="7485">LGRKRRNTEVEKSKLVYFIDPTESSGPLYAMIQKGEFVALYGARASGKSTRVDQAKIELESKGYVCI</sequence>
<evidence type="ECO:0000313" key="1">
    <source>
        <dbReference type="EMBL" id="POG83106.1"/>
    </source>
</evidence>
<gene>
    <name evidence="1" type="ORF">GLOIN_2v1492828</name>
</gene>
<dbReference type="AlphaFoldDB" id="A0A2P4QZM1"/>
<dbReference type="Proteomes" id="UP000018888">
    <property type="component" value="Unassembled WGS sequence"/>
</dbReference>
<dbReference type="EMBL" id="AUPC02000002">
    <property type="protein sequence ID" value="POG83106.1"/>
    <property type="molecule type" value="Genomic_DNA"/>
</dbReference>
<name>A0A2P4QZM1_RHIID</name>
<reference evidence="1 2" key="2">
    <citation type="journal article" date="2018" name="New Phytol.">
        <title>High intraspecific genome diversity in the model arbuscular mycorrhizal symbiont Rhizophagus irregularis.</title>
        <authorList>
            <person name="Chen E.C.H."/>
            <person name="Morin E."/>
            <person name="Beaudet D."/>
            <person name="Noel J."/>
            <person name="Yildirir G."/>
            <person name="Ndikumana S."/>
            <person name="Charron P."/>
            <person name="St-Onge C."/>
            <person name="Giorgi J."/>
            <person name="Kruger M."/>
            <person name="Marton T."/>
            <person name="Ropars J."/>
            <person name="Grigoriev I.V."/>
            <person name="Hainaut M."/>
            <person name="Henrissat B."/>
            <person name="Roux C."/>
            <person name="Martin F."/>
            <person name="Corradi N."/>
        </authorList>
    </citation>
    <scope>NUCLEOTIDE SEQUENCE [LARGE SCALE GENOMIC DNA]</scope>
    <source>
        <strain evidence="1 2">DAOM 197198</strain>
    </source>
</reference>
<proteinExistence type="predicted"/>
<protein>
    <submittedName>
        <fullName evidence="1">Uncharacterized protein</fullName>
    </submittedName>
</protein>
<feature type="non-terminal residue" evidence="1">
    <location>
        <position position="1"/>
    </location>
</feature>
<organism evidence="1 2">
    <name type="scientific">Rhizophagus irregularis (strain DAOM 181602 / DAOM 197198 / MUCL 43194)</name>
    <name type="common">Arbuscular mycorrhizal fungus</name>
    <name type="synonym">Glomus intraradices</name>
    <dbReference type="NCBI Taxonomy" id="747089"/>
    <lineage>
        <taxon>Eukaryota</taxon>
        <taxon>Fungi</taxon>
        <taxon>Fungi incertae sedis</taxon>
        <taxon>Mucoromycota</taxon>
        <taxon>Glomeromycotina</taxon>
        <taxon>Glomeromycetes</taxon>
        <taxon>Glomerales</taxon>
        <taxon>Glomeraceae</taxon>
        <taxon>Rhizophagus</taxon>
    </lineage>
</organism>
<keyword evidence="2" id="KW-1185">Reference proteome</keyword>
<evidence type="ECO:0000313" key="2">
    <source>
        <dbReference type="Proteomes" id="UP000018888"/>
    </source>
</evidence>
<reference evidence="1 2" key="1">
    <citation type="journal article" date="2013" name="Proc. Natl. Acad. Sci. U.S.A.">
        <title>Genome of an arbuscular mycorrhizal fungus provides insight into the oldest plant symbiosis.</title>
        <authorList>
            <person name="Tisserant E."/>
            <person name="Malbreil M."/>
            <person name="Kuo A."/>
            <person name="Kohler A."/>
            <person name="Symeonidi A."/>
            <person name="Balestrini R."/>
            <person name="Charron P."/>
            <person name="Duensing N."/>
            <person name="Frei Dit Frey N."/>
            <person name="Gianinazzi-Pearson V."/>
            <person name="Gilbert L.B."/>
            <person name="Handa Y."/>
            <person name="Herr J.R."/>
            <person name="Hijri M."/>
            <person name="Koul R."/>
            <person name="Kawaguchi M."/>
            <person name="Krajinski F."/>
            <person name="Lammers P.J."/>
            <person name="Masclaux F.G."/>
            <person name="Murat C."/>
            <person name="Morin E."/>
            <person name="Ndikumana S."/>
            <person name="Pagni M."/>
            <person name="Petitpierre D."/>
            <person name="Requena N."/>
            <person name="Rosikiewicz P."/>
            <person name="Riley R."/>
            <person name="Saito K."/>
            <person name="San Clemente H."/>
            <person name="Shapiro H."/>
            <person name="van Tuinen D."/>
            <person name="Becard G."/>
            <person name="Bonfante P."/>
            <person name="Paszkowski U."/>
            <person name="Shachar-Hill Y.Y."/>
            <person name="Tuskan G.A."/>
            <person name="Young P.W."/>
            <person name="Sanders I.R."/>
            <person name="Henrissat B."/>
            <person name="Rensing S.A."/>
            <person name="Grigoriev I.V."/>
            <person name="Corradi N."/>
            <person name="Roux C."/>
            <person name="Martin F."/>
        </authorList>
    </citation>
    <scope>NUCLEOTIDE SEQUENCE [LARGE SCALE GENOMIC DNA]</scope>
    <source>
        <strain evidence="1 2">DAOM 197198</strain>
    </source>
</reference>